<dbReference type="Proteomes" id="UP001642464">
    <property type="component" value="Unassembled WGS sequence"/>
</dbReference>
<comment type="caution">
    <text evidence="1">The sequence shown here is derived from an EMBL/GenBank/DDBJ whole genome shotgun (WGS) entry which is preliminary data.</text>
</comment>
<dbReference type="GO" id="GO:0016787">
    <property type="term" value="F:hydrolase activity"/>
    <property type="evidence" value="ECO:0007669"/>
    <property type="project" value="UniProtKB-KW"/>
</dbReference>
<dbReference type="PANTHER" id="PTHR15394">
    <property type="entry name" value="SERINE HYDROLASE RBBP9"/>
    <property type="match status" value="1"/>
</dbReference>
<dbReference type="InterPro" id="IPR029058">
    <property type="entry name" value="AB_hydrolase_fold"/>
</dbReference>
<name>A0ABP0RHI1_9DINO</name>
<dbReference type="PANTHER" id="PTHR15394:SF3">
    <property type="entry name" value="SERINE HYDROLASE RBBP9"/>
    <property type="match status" value="1"/>
</dbReference>
<sequence length="216" mass="24242">MSLLCKRCIIVPGNGCTNAKKSNWYGRAQEELTKTGLFKEVIVENMPDPHVARESVWLPFLQKLGADEDAVLIGHSSGAEATMRLLEKQKLRGAVLVSACHTDLGDENERASGYYDRPWEWTAIAENAGFILQWHSTDDPFIPISEARHVAESLGVSWRPKLHRELVECTSHKLSIGTPNLLGHLFFLCVCVWECNFLNSPVAEAKKQRLLFSLEP</sequence>
<dbReference type="EMBL" id="CAXAMM010041572">
    <property type="protein sequence ID" value="CAK9100021.1"/>
    <property type="molecule type" value="Genomic_DNA"/>
</dbReference>
<dbReference type="Gene3D" id="3.40.50.1820">
    <property type="entry name" value="alpha/beta hydrolase"/>
    <property type="match status" value="1"/>
</dbReference>
<evidence type="ECO:0000313" key="1">
    <source>
        <dbReference type="EMBL" id="CAK9100021.1"/>
    </source>
</evidence>
<dbReference type="Pfam" id="PF06821">
    <property type="entry name" value="Ser_hydrolase"/>
    <property type="match status" value="1"/>
</dbReference>
<proteinExistence type="predicted"/>
<accession>A0ABP0RHI1</accession>
<gene>
    <name evidence="1" type="ORF">SCF082_LOCUS46833</name>
</gene>
<organism evidence="1 2">
    <name type="scientific">Durusdinium trenchii</name>
    <dbReference type="NCBI Taxonomy" id="1381693"/>
    <lineage>
        <taxon>Eukaryota</taxon>
        <taxon>Sar</taxon>
        <taxon>Alveolata</taxon>
        <taxon>Dinophyceae</taxon>
        <taxon>Suessiales</taxon>
        <taxon>Symbiodiniaceae</taxon>
        <taxon>Durusdinium</taxon>
    </lineage>
</organism>
<keyword evidence="1" id="KW-0378">Hydrolase</keyword>
<dbReference type="SUPFAM" id="SSF53474">
    <property type="entry name" value="alpha/beta-Hydrolases"/>
    <property type="match status" value="1"/>
</dbReference>
<dbReference type="InterPro" id="IPR010662">
    <property type="entry name" value="RBBP9/YdeN"/>
</dbReference>
<protein>
    <submittedName>
        <fullName evidence="1">Serine hydrolase RBBP9 (B5T-overexpressed gene protein) (Protein BOG) (Retinoblastoma-binding protein 10) (RBBP-10) (Retinoblastoma-binding protein 9) (RBBP-9)</fullName>
    </submittedName>
</protein>
<reference evidence="1 2" key="1">
    <citation type="submission" date="2024-02" db="EMBL/GenBank/DDBJ databases">
        <authorList>
            <person name="Chen Y."/>
            <person name="Shah S."/>
            <person name="Dougan E. K."/>
            <person name="Thang M."/>
            <person name="Chan C."/>
        </authorList>
    </citation>
    <scope>NUCLEOTIDE SEQUENCE [LARGE SCALE GENOMIC DNA]</scope>
</reference>
<keyword evidence="2" id="KW-1185">Reference proteome</keyword>
<evidence type="ECO:0000313" key="2">
    <source>
        <dbReference type="Proteomes" id="UP001642464"/>
    </source>
</evidence>